<dbReference type="Proteomes" id="UP000236333">
    <property type="component" value="Unassembled WGS sequence"/>
</dbReference>
<dbReference type="InterPro" id="IPR036640">
    <property type="entry name" value="ABC1_TM_sf"/>
</dbReference>
<protein>
    <submittedName>
        <fullName evidence="9">Multidrug resistance-associated protein 7</fullName>
    </submittedName>
</protein>
<sequence>MSRTAVIKTINLCVVFAVPPLIAMVIFATYVFNKGPFDSTFAFTVLSLFNTLRFPLVVLPKALRGSSEAAASLSRLEKYLLLEEHDDPPKSKITEARFKDAVLGYPGSKEEFRLQLPHFEVKSGEVVAVVGRVGS</sequence>
<dbReference type="OrthoDB" id="6500128at2759"/>
<accession>A0A2J8A072</accession>
<dbReference type="AlphaFoldDB" id="A0A2J8A072"/>
<feature type="transmembrane region" description="Helical" evidence="8">
    <location>
        <begin position="12"/>
        <end position="33"/>
    </location>
</feature>
<keyword evidence="5" id="KW-0067">ATP-binding</keyword>
<evidence type="ECO:0000256" key="4">
    <source>
        <dbReference type="ARBA" id="ARBA00022741"/>
    </source>
</evidence>
<keyword evidence="3" id="KW-0677">Repeat</keyword>
<evidence type="ECO:0000256" key="2">
    <source>
        <dbReference type="ARBA" id="ARBA00022692"/>
    </source>
</evidence>
<evidence type="ECO:0000256" key="5">
    <source>
        <dbReference type="ARBA" id="ARBA00022840"/>
    </source>
</evidence>
<comment type="subcellular location">
    <subcellularLocation>
        <location evidence="1">Endomembrane system</location>
        <topology evidence="1">Multi-pass membrane protein</topology>
    </subcellularLocation>
</comment>
<comment type="caution">
    <text evidence="9">The sequence shown here is derived from an EMBL/GenBank/DDBJ whole genome shotgun (WGS) entry which is preliminary data.</text>
</comment>
<keyword evidence="7 8" id="KW-0472">Membrane</keyword>
<name>A0A2J8A072_9CHLO</name>
<keyword evidence="4" id="KW-0547">Nucleotide-binding</keyword>
<dbReference type="PANTHER" id="PTHR24223:SF443">
    <property type="entry name" value="MULTIDRUG-RESISTANCE LIKE PROTEIN 1, ISOFORM I"/>
    <property type="match status" value="1"/>
</dbReference>
<evidence type="ECO:0000313" key="9">
    <source>
        <dbReference type="EMBL" id="PNH05923.1"/>
    </source>
</evidence>
<reference evidence="9 10" key="1">
    <citation type="journal article" date="2017" name="Mol. Biol. Evol.">
        <title>The 4-celled Tetrabaena socialis nuclear genome reveals the essential components for genetic control of cell number at the origin of multicellularity in the volvocine lineage.</title>
        <authorList>
            <person name="Featherston J."/>
            <person name="Arakaki Y."/>
            <person name="Hanschen E.R."/>
            <person name="Ferris P.J."/>
            <person name="Michod R.E."/>
            <person name="Olson B.J.S.C."/>
            <person name="Nozaki H."/>
            <person name="Durand P.M."/>
        </authorList>
    </citation>
    <scope>NUCLEOTIDE SEQUENCE [LARGE SCALE GENOMIC DNA]</scope>
    <source>
        <strain evidence="9 10">NIES-571</strain>
    </source>
</reference>
<proteinExistence type="predicted"/>
<dbReference type="GO" id="GO:0042626">
    <property type="term" value="F:ATPase-coupled transmembrane transporter activity"/>
    <property type="evidence" value="ECO:0007669"/>
    <property type="project" value="TreeGrafter"/>
</dbReference>
<evidence type="ECO:0000256" key="6">
    <source>
        <dbReference type="ARBA" id="ARBA00022989"/>
    </source>
</evidence>
<dbReference type="GO" id="GO:0012505">
    <property type="term" value="C:endomembrane system"/>
    <property type="evidence" value="ECO:0007669"/>
    <property type="project" value="UniProtKB-SubCell"/>
</dbReference>
<keyword evidence="6 8" id="KW-1133">Transmembrane helix</keyword>
<keyword evidence="2 8" id="KW-0812">Transmembrane</keyword>
<dbReference type="GO" id="GO:0005524">
    <property type="term" value="F:ATP binding"/>
    <property type="evidence" value="ECO:0007669"/>
    <property type="project" value="UniProtKB-KW"/>
</dbReference>
<dbReference type="GO" id="GO:0016020">
    <property type="term" value="C:membrane"/>
    <property type="evidence" value="ECO:0007669"/>
    <property type="project" value="InterPro"/>
</dbReference>
<dbReference type="Gene3D" id="1.20.1560.10">
    <property type="entry name" value="ABC transporter type 1, transmembrane domain"/>
    <property type="match status" value="1"/>
</dbReference>
<evidence type="ECO:0000256" key="1">
    <source>
        <dbReference type="ARBA" id="ARBA00004127"/>
    </source>
</evidence>
<gene>
    <name evidence="9" type="ORF">TSOC_007784</name>
</gene>
<evidence type="ECO:0000256" key="3">
    <source>
        <dbReference type="ARBA" id="ARBA00022737"/>
    </source>
</evidence>
<dbReference type="PANTHER" id="PTHR24223">
    <property type="entry name" value="ATP-BINDING CASSETTE SUB-FAMILY C"/>
    <property type="match status" value="1"/>
</dbReference>
<dbReference type="InterPro" id="IPR050173">
    <property type="entry name" value="ABC_transporter_C-like"/>
</dbReference>
<dbReference type="EMBL" id="PGGS01000271">
    <property type="protein sequence ID" value="PNH05923.1"/>
    <property type="molecule type" value="Genomic_DNA"/>
</dbReference>
<organism evidence="9 10">
    <name type="scientific">Tetrabaena socialis</name>
    <dbReference type="NCBI Taxonomy" id="47790"/>
    <lineage>
        <taxon>Eukaryota</taxon>
        <taxon>Viridiplantae</taxon>
        <taxon>Chlorophyta</taxon>
        <taxon>core chlorophytes</taxon>
        <taxon>Chlorophyceae</taxon>
        <taxon>CS clade</taxon>
        <taxon>Chlamydomonadales</taxon>
        <taxon>Tetrabaenaceae</taxon>
        <taxon>Tetrabaena</taxon>
    </lineage>
</organism>
<feature type="non-terminal residue" evidence="9">
    <location>
        <position position="135"/>
    </location>
</feature>
<evidence type="ECO:0000313" key="10">
    <source>
        <dbReference type="Proteomes" id="UP000236333"/>
    </source>
</evidence>
<keyword evidence="10" id="KW-1185">Reference proteome</keyword>
<evidence type="ECO:0000256" key="7">
    <source>
        <dbReference type="ARBA" id="ARBA00023136"/>
    </source>
</evidence>
<evidence type="ECO:0000256" key="8">
    <source>
        <dbReference type="SAM" id="Phobius"/>
    </source>
</evidence>